<dbReference type="InterPro" id="IPR016181">
    <property type="entry name" value="Acyl_CoA_acyltransferase"/>
</dbReference>
<name>A0AAE3UAI7_9BACT</name>
<sequence>MNFRNATIDDLELIYQIENICFPLNEAASLDSFSKRLQIFPQHFWLLEDKGKLIGYINGMVTNNQTIVDEMFAQAELHNENGAWQSVFGIAVLPEYRNNGYGGKLINFLIEKAKEQNRAGITLTCKEYLISYYEKFGFADLGISQSVHGGEVWHDMILKF</sequence>
<gene>
    <name evidence="4" type="ORF">QNI16_20150</name>
</gene>
<comment type="caution">
    <text evidence="4">The sequence shown here is derived from an EMBL/GenBank/DDBJ whole genome shotgun (WGS) entry which is preliminary data.</text>
</comment>
<keyword evidence="2" id="KW-0012">Acyltransferase</keyword>
<protein>
    <submittedName>
        <fullName evidence="4">GNAT family N-acetyltransferase</fullName>
    </submittedName>
</protein>
<dbReference type="Gene3D" id="3.40.630.30">
    <property type="match status" value="1"/>
</dbReference>
<evidence type="ECO:0000313" key="4">
    <source>
        <dbReference type="EMBL" id="MDJ1482824.1"/>
    </source>
</evidence>
<accession>A0AAE3UAI7</accession>
<keyword evidence="1" id="KW-0808">Transferase</keyword>
<dbReference type="SUPFAM" id="SSF55729">
    <property type="entry name" value="Acyl-CoA N-acyltransferases (Nat)"/>
    <property type="match status" value="1"/>
</dbReference>
<dbReference type="PANTHER" id="PTHR10908">
    <property type="entry name" value="SEROTONIN N-ACETYLTRANSFERASE"/>
    <property type="match status" value="1"/>
</dbReference>
<organism evidence="4 5">
    <name type="scientific">Xanthocytophaga flava</name>
    <dbReference type="NCBI Taxonomy" id="3048013"/>
    <lineage>
        <taxon>Bacteria</taxon>
        <taxon>Pseudomonadati</taxon>
        <taxon>Bacteroidota</taxon>
        <taxon>Cytophagia</taxon>
        <taxon>Cytophagales</taxon>
        <taxon>Rhodocytophagaceae</taxon>
        <taxon>Xanthocytophaga</taxon>
    </lineage>
</organism>
<dbReference type="EMBL" id="JASJOS010000009">
    <property type="protein sequence ID" value="MDJ1482824.1"/>
    <property type="molecule type" value="Genomic_DNA"/>
</dbReference>
<dbReference type="RefSeq" id="WP_313982195.1">
    <property type="nucleotide sequence ID" value="NZ_JASJOS010000009.1"/>
</dbReference>
<proteinExistence type="predicted"/>
<evidence type="ECO:0000259" key="3">
    <source>
        <dbReference type="PROSITE" id="PS51186"/>
    </source>
</evidence>
<evidence type="ECO:0000256" key="2">
    <source>
        <dbReference type="ARBA" id="ARBA00023315"/>
    </source>
</evidence>
<dbReference type="CDD" id="cd04301">
    <property type="entry name" value="NAT_SF"/>
    <property type="match status" value="1"/>
</dbReference>
<dbReference type="InterPro" id="IPR051635">
    <property type="entry name" value="SNAT-like"/>
</dbReference>
<dbReference type="AlphaFoldDB" id="A0AAE3UAI7"/>
<dbReference type="GO" id="GO:0008080">
    <property type="term" value="F:N-acetyltransferase activity"/>
    <property type="evidence" value="ECO:0007669"/>
    <property type="project" value="UniProtKB-ARBA"/>
</dbReference>
<dbReference type="InterPro" id="IPR000182">
    <property type="entry name" value="GNAT_dom"/>
</dbReference>
<reference evidence="4" key="1">
    <citation type="submission" date="2023-05" db="EMBL/GenBank/DDBJ databases">
        <authorList>
            <person name="Zhang X."/>
        </authorList>
    </citation>
    <scope>NUCLEOTIDE SEQUENCE</scope>
    <source>
        <strain evidence="4">YF14B1</strain>
    </source>
</reference>
<feature type="domain" description="N-acetyltransferase" evidence="3">
    <location>
        <begin position="1"/>
        <end position="159"/>
    </location>
</feature>
<dbReference type="PROSITE" id="PS51186">
    <property type="entry name" value="GNAT"/>
    <property type="match status" value="1"/>
</dbReference>
<dbReference type="PANTHER" id="PTHR10908:SF0">
    <property type="entry name" value="SEROTONIN N-ACETYLTRANSFERASE"/>
    <property type="match status" value="1"/>
</dbReference>
<dbReference type="Pfam" id="PF00583">
    <property type="entry name" value="Acetyltransf_1"/>
    <property type="match status" value="1"/>
</dbReference>
<evidence type="ECO:0000256" key="1">
    <source>
        <dbReference type="ARBA" id="ARBA00022679"/>
    </source>
</evidence>
<evidence type="ECO:0000313" key="5">
    <source>
        <dbReference type="Proteomes" id="UP001241110"/>
    </source>
</evidence>
<dbReference type="Proteomes" id="UP001241110">
    <property type="component" value="Unassembled WGS sequence"/>
</dbReference>